<reference evidence="1" key="1">
    <citation type="submission" date="2010-08" db="EMBL/GenBank/DDBJ databases">
        <authorList>
            <person name="Muzny D."/>
            <person name="Qin X."/>
            <person name="Buhay C."/>
            <person name="Dugan-Rocha S."/>
            <person name="Ding Y."/>
            <person name="Chen G."/>
            <person name="Hawes A."/>
            <person name="Holder M."/>
            <person name="Jhangiani S."/>
            <person name="Johnson A."/>
            <person name="Khan Z."/>
            <person name="Li Z."/>
            <person name="Liu W."/>
            <person name="Liu X."/>
            <person name="Perez L."/>
            <person name="Shen H."/>
            <person name="Wang Q."/>
            <person name="Watt J."/>
            <person name="Xi L."/>
            <person name="Xin Y."/>
            <person name="Zhou J."/>
            <person name="Deng J."/>
            <person name="Jiang H."/>
            <person name="Liu Y."/>
            <person name="Qu J."/>
            <person name="Song X.-Z."/>
            <person name="Zhang L."/>
            <person name="Villasana D."/>
            <person name="Johnson A."/>
            <person name="Liu J."/>
            <person name="Liyanage D."/>
            <person name="Lorensuhewa L."/>
            <person name="Robinson T."/>
            <person name="Song A."/>
            <person name="Song B.-B."/>
            <person name="Dinh H."/>
            <person name="Thornton R."/>
            <person name="Coyle M."/>
            <person name="Francisco L."/>
            <person name="Jackson L."/>
            <person name="Javaid M."/>
            <person name="Korchina V."/>
            <person name="Kovar C."/>
            <person name="Mata R."/>
            <person name="Mathew T."/>
            <person name="Ngo R."/>
            <person name="Nguyen L."/>
            <person name="Nguyen N."/>
            <person name="Okwuonu G."/>
            <person name="Ongeri F."/>
            <person name="Pham C."/>
            <person name="Simmons D."/>
            <person name="Wilczek-Boney K."/>
            <person name="Hale W."/>
            <person name="Jakkamsetti A."/>
            <person name="Pham P."/>
            <person name="Ruth R."/>
            <person name="San Lucas F."/>
            <person name="Warren J."/>
            <person name="Zhang J."/>
            <person name="Zhao Z."/>
            <person name="Zhou C."/>
            <person name="Zhu D."/>
            <person name="Lee S."/>
            <person name="Bess C."/>
            <person name="Blankenburg K."/>
            <person name="Forbes L."/>
            <person name="Fu Q."/>
            <person name="Gubbala S."/>
            <person name="Hirani K."/>
            <person name="Jayaseelan J.C."/>
            <person name="Lara F."/>
            <person name="Munidasa M."/>
            <person name="Palculict T."/>
            <person name="Patil S."/>
            <person name="Pu L.-L."/>
            <person name="Saada N."/>
            <person name="Tang L."/>
            <person name="Weissenberger G."/>
            <person name="Zhu Y."/>
            <person name="Hemphill L."/>
            <person name="Shang Y."/>
            <person name="Youmans B."/>
            <person name="Ayvaz T."/>
            <person name="Ross M."/>
            <person name="Santibanez J."/>
            <person name="Aqrawi P."/>
            <person name="Gross S."/>
            <person name="Joshi V."/>
            <person name="Fowler G."/>
            <person name="Nazareth L."/>
            <person name="Reid J."/>
            <person name="Worley K."/>
            <person name="Petrosino J."/>
            <person name="Highlander S."/>
            <person name="Gibbs R."/>
        </authorList>
    </citation>
    <scope>NUCLEOTIDE SEQUENCE [LARGE SCALE GENOMIC DNA]</scope>
    <source>
        <strain evidence="1">DSM 15272</strain>
    </source>
</reference>
<dbReference type="eggNOG" id="COG0314">
    <property type="taxonomic scope" value="Bacteria"/>
</dbReference>
<evidence type="ECO:0000313" key="2">
    <source>
        <dbReference type="Proteomes" id="UP000003111"/>
    </source>
</evidence>
<dbReference type="InterPro" id="IPR036563">
    <property type="entry name" value="MoaE_sf"/>
</dbReference>
<gene>
    <name evidence="1" type="primary">moaE</name>
    <name evidence="1" type="ORF">HMPREF0063_12052</name>
</gene>
<sequence length="146" mass="15198">MGAVSTVPAAVRLIGIRDTPLSIDEVFAAVRDPAAGGVCLFVGVVRDHDGSRDVTALEYSSHPSAADRLTEVATAVSTVDDVIAVAAVHRVGPLAVGDLAVVCAVAAGHRPAAFAACRRFIDELKDQVPVWKHETFLDGDATWVGL</sequence>
<keyword evidence="2" id="KW-1185">Reference proteome</keyword>
<accession>E2SEB6</accession>
<dbReference type="AlphaFoldDB" id="E2SEB6"/>
<dbReference type="GO" id="GO:0006777">
    <property type="term" value="P:Mo-molybdopterin cofactor biosynthetic process"/>
    <property type="evidence" value="ECO:0007669"/>
    <property type="project" value="InterPro"/>
</dbReference>
<dbReference type="InterPro" id="IPR003448">
    <property type="entry name" value="Mopterin_biosynth_MoaE"/>
</dbReference>
<dbReference type="CDD" id="cd00756">
    <property type="entry name" value="MoaE"/>
    <property type="match status" value="1"/>
</dbReference>
<dbReference type="SUPFAM" id="SSF54690">
    <property type="entry name" value="Molybdopterin synthase subunit MoaE"/>
    <property type="match status" value="1"/>
</dbReference>
<dbReference type="Gene3D" id="3.90.1170.40">
    <property type="entry name" value="Molybdopterin biosynthesis MoaE subunit"/>
    <property type="match status" value="1"/>
</dbReference>
<dbReference type="Pfam" id="PF02391">
    <property type="entry name" value="MoaE"/>
    <property type="match status" value="1"/>
</dbReference>
<evidence type="ECO:0000313" key="1">
    <source>
        <dbReference type="EMBL" id="EFQ82843.1"/>
    </source>
</evidence>
<dbReference type="EMBL" id="ACLF03000006">
    <property type="protein sequence ID" value="EFQ82843.1"/>
    <property type="molecule type" value="Genomic_DNA"/>
</dbReference>
<protein>
    <submittedName>
        <fullName evidence="1">Molybdopterin converting factor, subunit 2</fullName>
    </submittedName>
</protein>
<name>E2SEB6_9ACTN</name>
<proteinExistence type="predicted"/>
<dbReference type="STRING" id="585531.HMPREF0063_12052"/>
<dbReference type="OrthoDB" id="9794429at2"/>
<organism evidence="1 2">
    <name type="scientific">Aeromicrobium marinum DSM 15272</name>
    <dbReference type="NCBI Taxonomy" id="585531"/>
    <lineage>
        <taxon>Bacteria</taxon>
        <taxon>Bacillati</taxon>
        <taxon>Actinomycetota</taxon>
        <taxon>Actinomycetes</taxon>
        <taxon>Propionibacteriales</taxon>
        <taxon>Nocardioidaceae</taxon>
        <taxon>Aeromicrobium</taxon>
    </lineage>
</organism>
<dbReference type="Proteomes" id="UP000003111">
    <property type="component" value="Unassembled WGS sequence"/>
</dbReference>
<dbReference type="PANTHER" id="PTHR23404">
    <property type="entry name" value="MOLYBDOPTERIN SYNTHASE RELATED"/>
    <property type="match status" value="1"/>
</dbReference>
<comment type="caution">
    <text evidence="1">The sequence shown here is derived from an EMBL/GenBank/DDBJ whole genome shotgun (WGS) entry which is preliminary data.</text>
</comment>
<dbReference type="HOGENOM" id="CLU_089568_1_1_11"/>